<feature type="region of interest" description="Disordered" evidence="2">
    <location>
        <begin position="334"/>
        <end position="364"/>
    </location>
</feature>
<evidence type="ECO:0000313" key="6">
    <source>
        <dbReference type="EMBL" id="CAL4798337.1"/>
    </source>
</evidence>
<gene>
    <name evidence="4" type="ORF">C1SCF055_LOCUS36233</name>
</gene>
<dbReference type="PROSITE" id="PS50102">
    <property type="entry name" value="RRM"/>
    <property type="match status" value="1"/>
</dbReference>
<dbReference type="InterPro" id="IPR035979">
    <property type="entry name" value="RBD_domain_sf"/>
</dbReference>
<feature type="domain" description="RRM" evidence="3">
    <location>
        <begin position="216"/>
        <end position="273"/>
    </location>
</feature>
<dbReference type="EMBL" id="CAMXCT030005001">
    <property type="protein sequence ID" value="CAL4798337.1"/>
    <property type="molecule type" value="Genomic_DNA"/>
</dbReference>
<dbReference type="InterPro" id="IPR000504">
    <property type="entry name" value="RRM_dom"/>
</dbReference>
<proteinExistence type="predicted"/>
<feature type="compositionally biased region" description="Polar residues" evidence="2">
    <location>
        <begin position="334"/>
        <end position="345"/>
    </location>
</feature>
<reference evidence="4" key="1">
    <citation type="submission" date="2022-10" db="EMBL/GenBank/DDBJ databases">
        <authorList>
            <person name="Chen Y."/>
            <person name="Dougan E. K."/>
            <person name="Chan C."/>
            <person name="Rhodes N."/>
            <person name="Thang M."/>
        </authorList>
    </citation>
    <scope>NUCLEOTIDE SEQUENCE</scope>
</reference>
<dbReference type="OrthoDB" id="446518at2759"/>
<evidence type="ECO:0000256" key="1">
    <source>
        <dbReference type="PROSITE-ProRule" id="PRU00176"/>
    </source>
</evidence>
<evidence type="ECO:0000313" key="4">
    <source>
        <dbReference type="EMBL" id="CAI4011025.1"/>
    </source>
</evidence>
<feature type="region of interest" description="Disordered" evidence="2">
    <location>
        <begin position="73"/>
        <end position="118"/>
    </location>
</feature>
<protein>
    <submittedName>
        <fullName evidence="6">Protein terminal ear1 homolog (MEI2-like protein 1) (OML1) (Protein LEAFY HEAD2) (Protein PLASTOCHRON2)</fullName>
    </submittedName>
</protein>
<dbReference type="GO" id="GO:0003723">
    <property type="term" value="F:RNA binding"/>
    <property type="evidence" value="ECO:0007669"/>
    <property type="project" value="UniProtKB-UniRule"/>
</dbReference>
<evidence type="ECO:0000313" key="7">
    <source>
        <dbReference type="Proteomes" id="UP001152797"/>
    </source>
</evidence>
<evidence type="ECO:0000259" key="3">
    <source>
        <dbReference type="PROSITE" id="PS50102"/>
    </source>
</evidence>
<dbReference type="EMBL" id="CAMXCT020005001">
    <property type="protein sequence ID" value="CAL1164400.1"/>
    <property type="molecule type" value="Genomic_DNA"/>
</dbReference>
<dbReference type="EMBL" id="CAMXCT010005001">
    <property type="protein sequence ID" value="CAI4011025.1"/>
    <property type="molecule type" value="Genomic_DNA"/>
</dbReference>
<dbReference type="Proteomes" id="UP001152797">
    <property type="component" value="Unassembled WGS sequence"/>
</dbReference>
<feature type="compositionally biased region" description="Basic and acidic residues" evidence="2">
    <location>
        <begin position="195"/>
        <end position="211"/>
    </location>
</feature>
<keyword evidence="7" id="KW-1185">Reference proteome</keyword>
<comment type="caution">
    <text evidence="4">The sequence shown here is derived from an EMBL/GenBank/DDBJ whole genome shotgun (WGS) entry which is preliminary data.</text>
</comment>
<dbReference type="Gene3D" id="3.30.70.330">
    <property type="match status" value="1"/>
</dbReference>
<organism evidence="4">
    <name type="scientific">Cladocopium goreaui</name>
    <dbReference type="NCBI Taxonomy" id="2562237"/>
    <lineage>
        <taxon>Eukaryota</taxon>
        <taxon>Sar</taxon>
        <taxon>Alveolata</taxon>
        <taxon>Dinophyceae</taxon>
        <taxon>Suessiales</taxon>
        <taxon>Symbiodiniaceae</taxon>
        <taxon>Cladocopium</taxon>
    </lineage>
</organism>
<feature type="region of interest" description="Disordered" evidence="2">
    <location>
        <begin position="156"/>
        <end position="218"/>
    </location>
</feature>
<evidence type="ECO:0000313" key="5">
    <source>
        <dbReference type="EMBL" id="CAL1164400.1"/>
    </source>
</evidence>
<feature type="region of interest" description="Disordered" evidence="2">
    <location>
        <begin position="35"/>
        <end position="57"/>
    </location>
</feature>
<dbReference type="InterPro" id="IPR012677">
    <property type="entry name" value="Nucleotide-bd_a/b_plait_sf"/>
</dbReference>
<name>A0A9P1DJX5_9DINO</name>
<evidence type="ECO:0000256" key="2">
    <source>
        <dbReference type="SAM" id="MobiDB-lite"/>
    </source>
</evidence>
<feature type="compositionally biased region" description="Polar residues" evidence="2">
    <location>
        <begin position="93"/>
        <end position="102"/>
    </location>
</feature>
<sequence length="364" mass="39705">MSFVERRLKPLPKTFAYEDEASPVRRTRSWTFSDYEMGSADPEDSGAESIPVWPDTDDEEQMSMNFETYRKNTEQSFQSLQSTLEGSPRSESETGPTPTSIDLASALGDTPSTSASCTTSLRPAPVNVTLPILPHPVNCHSEMLLATNPQFSPVSCGARTAPATSPQSSPIGAPSFKLDGYGGPISPISPMSDGRGSKSKDKQRSRPEPKSSGETTTLMIRNLPSHLTQTELLNELNKLGLSKLYDFCYLPRDFNVAENKGYAFVNFVSPETAHMFRKSFATGFLAGQQPVIADALIQGLEANLRKWCGPRLSRIRNPDLKPFVAAEALESGSTDRTVASTQSQARAMMPAVDLQPNTPTPVRH</sequence>
<dbReference type="SUPFAM" id="SSF54928">
    <property type="entry name" value="RNA-binding domain, RBD"/>
    <property type="match status" value="1"/>
</dbReference>
<dbReference type="AlphaFoldDB" id="A0A9P1DJX5"/>
<dbReference type="InterPro" id="IPR007201">
    <property type="entry name" value="Mei2-like_Rrm_C"/>
</dbReference>
<reference evidence="5" key="2">
    <citation type="submission" date="2024-04" db="EMBL/GenBank/DDBJ databases">
        <authorList>
            <person name="Chen Y."/>
            <person name="Shah S."/>
            <person name="Dougan E. K."/>
            <person name="Thang M."/>
            <person name="Chan C."/>
        </authorList>
    </citation>
    <scope>NUCLEOTIDE SEQUENCE [LARGE SCALE GENOMIC DNA]</scope>
</reference>
<dbReference type="Pfam" id="PF04059">
    <property type="entry name" value="RRM_2"/>
    <property type="match status" value="1"/>
</dbReference>
<keyword evidence="1" id="KW-0694">RNA-binding</keyword>
<accession>A0A9P1DJX5</accession>
<feature type="compositionally biased region" description="Polar residues" evidence="2">
    <location>
        <begin position="74"/>
        <end position="85"/>
    </location>
</feature>